<evidence type="ECO:0000256" key="1">
    <source>
        <dbReference type="ARBA" id="ARBA00007992"/>
    </source>
</evidence>
<proteinExistence type="inferred from homology"/>
<evidence type="ECO:0000313" key="5">
    <source>
        <dbReference type="Proteomes" id="UP000827724"/>
    </source>
</evidence>
<keyword evidence="2" id="KW-0560">Oxidoreductase</keyword>
<sequence>MKVAIIGGGITGCAAYLELRKHLAETELFSGSHEITIYEANDTRHWVSPVYLEQDPTHSSKLIVGGGLGISPNGLSVLQRLHEGLLQDITRSGHVISHYNFKNKHGNLLMRVDHNGHSESGLGTPSKKLNIVASSRHSLWISLRALIPDQDIVCRKRVSRVITHPERRNIIEFADGSQPADADLVIGADGVGSIVRKALFLDTAEDQYPPHYEGFVEIGGYIPALGIAELIQRGSMNFILGGKGWFSYCFSDNNPSDPTRDSPYLVSEPGETIGWWFTYESKECPDYNTVNMDDVSRQLQERFAQCNDPVIRRVIASALVTKVYPTWTSPPLTTWEGDGVVLLGDAAHALPPASIQGISQALEDCESFALFMEHQLKRMEMNPSFTDKEAIVEAARQYIDLRKPRVTMILESERRSQNSKREMGAIREYAMYSMFKFLGRLASCSFQSRS</sequence>
<keyword evidence="5" id="KW-1185">Reference proteome</keyword>
<reference evidence="4" key="1">
    <citation type="submission" date="2021-08" db="EMBL/GenBank/DDBJ databases">
        <title>Chromosome-Level Trichoderma cornu-damae using Hi-C Data.</title>
        <authorList>
            <person name="Kim C.S."/>
        </authorList>
    </citation>
    <scope>NUCLEOTIDE SEQUENCE</scope>
    <source>
        <strain evidence="4">KA19-0412C</strain>
    </source>
</reference>
<comment type="caution">
    <text evidence="4">The sequence shown here is derived from an EMBL/GenBank/DDBJ whole genome shotgun (WGS) entry which is preliminary data.</text>
</comment>
<evidence type="ECO:0008006" key="6">
    <source>
        <dbReference type="Google" id="ProtNLM"/>
    </source>
</evidence>
<dbReference type="EMBL" id="JAIWOZ010000003">
    <property type="protein sequence ID" value="KAH6607028.1"/>
    <property type="molecule type" value="Genomic_DNA"/>
</dbReference>
<dbReference type="PANTHER" id="PTHR13789">
    <property type="entry name" value="MONOOXYGENASE"/>
    <property type="match status" value="1"/>
</dbReference>
<name>A0A9P8TW31_9HYPO</name>
<protein>
    <recommendedName>
        <fullName evidence="6">FAD-binding domain-containing protein</fullName>
    </recommendedName>
</protein>
<evidence type="ECO:0000256" key="3">
    <source>
        <dbReference type="ARBA" id="ARBA00023033"/>
    </source>
</evidence>
<dbReference type="GO" id="GO:0004497">
    <property type="term" value="F:monooxygenase activity"/>
    <property type="evidence" value="ECO:0007669"/>
    <property type="project" value="UniProtKB-KW"/>
</dbReference>
<dbReference type="AlphaFoldDB" id="A0A9P8TW31"/>
<dbReference type="PANTHER" id="PTHR13789:SF309">
    <property type="entry name" value="PUTATIVE (AFU_ORTHOLOGUE AFUA_6G14510)-RELATED"/>
    <property type="match status" value="1"/>
</dbReference>
<evidence type="ECO:0000313" key="4">
    <source>
        <dbReference type="EMBL" id="KAH6607028.1"/>
    </source>
</evidence>
<organism evidence="4 5">
    <name type="scientific">Trichoderma cornu-damae</name>
    <dbReference type="NCBI Taxonomy" id="654480"/>
    <lineage>
        <taxon>Eukaryota</taxon>
        <taxon>Fungi</taxon>
        <taxon>Dikarya</taxon>
        <taxon>Ascomycota</taxon>
        <taxon>Pezizomycotina</taxon>
        <taxon>Sordariomycetes</taxon>
        <taxon>Hypocreomycetidae</taxon>
        <taxon>Hypocreales</taxon>
        <taxon>Hypocreaceae</taxon>
        <taxon>Trichoderma</taxon>
    </lineage>
</organism>
<dbReference type="InterPro" id="IPR050493">
    <property type="entry name" value="FAD-dep_Monooxygenase_BioMet"/>
</dbReference>
<dbReference type="Proteomes" id="UP000827724">
    <property type="component" value="Unassembled WGS sequence"/>
</dbReference>
<dbReference type="PRINTS" id="PR00420">
    <property type="entry name" value="RNGMNOXGNASE"/>
</dbReference>
<keyword evidence="3" id="KW-0503">Monooxygenase</keyword>
<dbReference type="OrthoDB" id="16820at2759"/>
<comment type="similarity">
    <text evidence="1">Belongs to the paxM FAD-dependent monooxygenase family.</text>
</comment>
<dbReference type="Gene3D" id="3.50.50.60">
    <property type="entry name" value="FAD/NAD(P)-binding domain"/>
    <property type="match status" value="1"/>
</dbReference>
<accession>A0A9P8TW31</accession>
<gene>
    <name evidence="4" type="ORF">Trco_003341</name>
</gene>
<dbReference type="InterPro" id="IPR036188">
    <property type="entry name" value="FAD/NAD-bd_sf"/>
</dbReference>
<evidence type="ECO:0000256" key="2">
    <source>
        <dbReference type="ARBA" id="ARBA00023002"/>
    </source>
</evidence>
<dbReference type="SUPFAM" id="SSF51905">
    <property type="entry name" value="FAD/NAD(P)-binding domain"/>
    <property type="match status" value="1"/>
</dbReference>